<organism evidence="2 3">
    <name type="scientific">Roridomyces roridus</name>
    <dbReference type="NCBI Taxonomy" id="1738132"/>
    <lineage>
        <taxon>Eukaryota</taxon>
        <taxon>Fungi</taxon>
        <taxon>Dikarya</taxon>
        <taxon>Basidiomycota</taxon>
        <taxon>Agaricomycotina</taxon>
        <taxon>Agaricomycetes</taxon>
        <taxon>Agaricomycetidae</taxon>
        <taxon>Agaricales</taxon>
        <taxon>Marasmiineae</taxon>
        <taxon>Mycenaceae</taxon>
        <taxon>Roridomyces</taxon>
    </lineage>
</organism>
<dbReference type="AlphaFoldDB" id="A0AAD7C600"/>
<evidence type="ECO:0000313" key="2">
    <source>
        <dbReference type="EMBL" id="KAJ7639457.1"/>
    </source>
</evidence>
<keyword evidence="3" id="KW-1185">Reference proteome</keyword>
<dbReference type="EMBL" id="JARKIF010000005">
    <property type="protein sequence ID" value="KAJ7639457.1"/>
    <property type="molecule type" value="Genomic_DNA"/>
</dbReference>
<keyword evidence="1" id="KW-1133">Transmembrane helix</keyword>
<keyword evidence="1" id="KW-0472">Membrane</keyword>
<proteinExistence type="predicted"/>
<evidence type="ECO:0000313" key="3">
    <source>
        <dbReference type="Proteomes" id="UP001221142"/>
    </source>
</evidence>
<gene>
    <name evidence="2" type="ORF">FB45DRAFT_427213</name>
</gene>
<evidence type="ECO:0000256" key="1">
    <source>
        <dbReference type="SAM" id="Phobius"/>
    </source>
</evidence>
<accession>A0AAD7C600</accession>
<comment type="caution">
    <text evidence="2">The sequence shown here is derived from an EMBL/GenBank/DDBJ whole genome shotgun (WGS) entry which is preliminary data.</text>
</comment>
<feature type="transmembrane region" description="Helical" evidence="1">
    <location>
        <begin position="44"/>
        <end position="73"/>
    </location>
</feature>
<dbReference type="Proteomes" id="UP001221142">
    <property type="component" value="Unassembled WGS sequence"/>
</dbReference>
<reference evidence="2" key="1">
    <citation type="submission" date="2023-03" db="EMBL/GenBank/DDBJ databases">
        <title>Massive genome expansion in bonnet fungi (Mycena s.s.) driven by repeated elements and novel gene families across ecological guilds.</title>
        <authorList>
            <consortium name="Lawrence Berkeley National Laboratory"/>
            <person name="Harder C.B."/>
            <person name="Miyauchi S."/>
            <person name="Viragh M."/>
            <person name="Kuo A."/>
            <person name="Thoen E."/>
            <person name="Andreopoulos B."/>
            <person name="Lu D."/>
            <person name="Skrede I."/>
            <person name="Drula E."/>
            <person name="Henrissat B."/>
            <person name="Morin E."/>
            <person name="Kohler A."/>
            <person name="Barry K."/>
            <person name="LaButti K."/>
            <person name="Morin E."/>
            <person name="Salamov A."/>
            <person name="Lipzen A."/>
            <person name="Mereny Z."/>
            <person name="Hegedus B."/>
            <person name="Baldrian P."/>
            <person name="Stursova M."/>
            <person name="Weitz H."/>
            <person name="Taylor A."/>
            <person name="Grigoriev I.V."/>
            <person name="Nagy L.G."/>
            <person name="Martin F."/>
            <person name="Kauserud H."/>
        </authorList>
    </citation>
    <scope>NUCLEOTIDE SEQUENCE</scope>
    <source>
        <strain evidence="2">9284</strain>
    </source>
</reference>
<sequence>MSNDIVLLYCFIAFVVGQLFNSVCLGLASPVVPVVPPPPASPVGWSLPAVIVIVLATLVVHDAFVFASLWLYLEPRRLARQKTAMASRALLPARLLQLFVRPPRSPRRLLLLPSPPTLTSLRPTLVVNIAYLARRSVLFAAPTWWLTVPRARRVLRAPEDNNVMLQLVRKALASLKAVKLAVKTFEDVKITQYDLVNLGVVIYRPLRVPSVWRVRVFPRVQQELTTRILLLVSDALAVHKTSKLATGAFPYDQQDDSRTLVEDDDASVDAFDELKVLKSGSAAPASDLQVVAYSPLAALFQKTKAKDGLSPVQDVEATSKDPLPQPPVSFLDKIPIAAFFQNTIIGPESYAFIEEPDDEAEVEVASDDDEFAAGLQASGSFSVWDIEIEEVDDQVDGKVVHGYAEEEESLEEEESPTFGSFLSLFVCLCLTITTATERHAIIAAYFHMPQPQAARPSLLPLLARLHARMMGTTA</sequence>
<keyword evidence="1" id="KW-0812">Transmembrane</keyword>
<protein>
    <submittedName>
        <fullName evidence="2">Uncharacterized protein</fullName>
    </submittedName>
</protein>
<name>A0AAD7C600_9AGAR</name>